<evidence type="ECO:0000313" key="2">
    <source>
        <dbReference type="Proteomes" id="UP001501455"/>
    </source>
</evidence>
<name>A0ABP6TY21_9ACTN</name>
<reference evidence="2" key="1">
    <citation type="journal article" date="2019" name="Int. J. Syst. Evol. Microbiol.">
        <title>The Global Catalogue of Microorganisms (GCM) 10K type strain sequencing project: providing services to taxonomists for standard genome sequencing and annotation.</title>
        <authorList>
            <consortium name="The Broad Institute Genomics Platform"/>
            <consortium name="The Broad Institute Genome Sequencing Center for Infectious Disease"/>
            <person name="Wu L."/>
            <person name="Ma J."/>
        </authorList>
    </citation>
    <scope>NUCLEOTIDE SEQUENCE [LARGE SCALE GENOMIC DNA]</scope>
    <source>
        <strain evidence="2">JCM 4816</strain>
    </source>
</reference>
<proteinExistence type="predicted"/>
<organism evidence="1 2">
    <name type="scientific">Streptomyces prasinosporus</name>
    <dbReference type="NCBI Taxonomy" id="68256"/>
    <lineage>
        <taxon>Bacteria</taxon>
        <taxon>Bacillati</taxon>
        <taxon>Actinomycetota</taxon>
        <taxon>Actinomycetes</taxon>
        <taxon>Kitasatosporales</taxon>
        <taxon>Streptomycetaceae</taxon>
        <taxon>Streptomyces</taxon>
        <taxon>Streptomyces albogriseolus group</taxon>
    </lineage>
</organism>
<protein>
    <submittedName>
        <fullName evidence="1">Uncharacterized protein</fullName>
    </submittedName>
</protein>
<comment type="caution">
    <text evidence="1">The sequence shown here is derived from an EMBL/GenBank/DDBJ whole genome shotgun (WGS) entry which is preliminary data.</text>
</comment>
<sequence>MRGACPSLDVVDAVIACPERPVRRAFARNRHADPVQRSRPVDDPDAFVRADLASRPHPRLGRARALPGDVIETFLIRQELAVSGQIPLSFRRGTWAHRNPEPRVQAAGWWLWLTPGNAMPC</sequence>
<gene>
    <name evidence="1" type="ORF">GCM10019016_064660</name>
</gene>
<evidence type="ECO:0000313" key="1">
    <source>
        <dbReference type="EMBL" id="GAA3499362.1"/>
    </source>
</evidence>
<dbReference type="EMBL" id="BAAAXF010000045">
    <property type="protein sequence ID" value="GAA3499362.1"/>
    <property type="molecule type" value="Genomic_DNA"/>
</dbReference>
<keyword evidence="2" id="KW-1185">Reference proteome</keyword>
<accession>A0ABP6TY21</accession>
<dbReference type="Proteomes" id="UP001501455">
    <property type="component" value="Unassembled WGS sequence"/>
</dbReference>